<feature type="region of interest" description="Disordered" evidence="1">
    <location>
        <begin position="319"/>
        <end position="652"/>
    </location>
</feature>
<evidence type="ECO:0000313" key="2">
    <source>
        <dbReference type="EMBL" id="KAF2404803.1"/>
    </source>
</evidence>
<feature type="compositionally biased region" description="Basic and acidic residues" evidence="1">
    <location>
        <begin position="185"/>
        <end position="203"/>
    </location>
</feature>
<dbReference type="EMBL" id="ML996688">
    <property type="protein sequence ID" value="KAF2404803.1"/>
    <property type="molecule type" value="Genomic_DNA"/>
</dbReference>
<organism evidence="2 3">
    <name type="scientific">Trichodelitschia bisporula</name>
    <dbReference type="NCBI Taxonomy" id="703511"/>
    <lineage>
        <taxon>Eukaryota</taxon>
        <taxon>Fungi</taxon>
        <taxon>Dikarya</taxon>
        <taxon>Ascomycota</taxon>
        <taxon>Pezizomycotina</taxon>
        <taxon>Dothideomycetes</taxon>
        <taxon>Dothideomycetes incertae sedis</taxon>
        <taxon>Phaeotrichales</taxon>
        <taxon>Phaeotrichaceae</taxon>
        <taxon>Trichodelitschia</taxon>
    </lineage>
</organism>
<feature type="compositionally biased region" description="Basic and acidic residues" evidence="1">
    <location>
        <begin position="349"/>
        <end position="358"/>
    </location>
</feature>
<keyword evidence="3" id="KW-1185">Reference proteome</keyword>
<feature type="region of interest" description="Disordered" evidence="1">
    <location>
        <begin position="1002"/>
        <end position="1025"/>
    </location>
</feature>
<gene>
    <name evidence="2" type="ORF">EJ06DRAFT_519135</name>
</gene>
<feature type="compositionally biased region" description="Low complexity" evidence="1">
    <location>
        <begin position="1100"/>
        <end position="1112"/>
    </location>
</feature>
<feature type="region of interest" description="Disordered" evidence="1">
    <location>
        <begin position="941"/>
        <end position="988"/>
    </location>
</feature>
<feature type="region of interest" description="Disordered" evidence="1">
    <location>
        <begin position="185"/>
        <end position="222"/>
    </location>
</feature>
<feature type="compositionally biased region" description="Polar residues" evidence="1">
    <location>
        <begin position="437"/>
        <end position="448"/>
    </location>
</feature>
<protein>
    <submittedName>
        <fullName evidence="2">Uncharacterized protein</fullName>
    </submittedName>
</protein>
<feature type="compositionally biased region" description="Polar residues" evidence="1">
    <location>
        <begin position="970"/>
        <end position="979"/>
    </location>
</feature>
<feature type="compositionally biased region" description="Basic and acidic residues" evidence="1">
    <location>
        <begin position="212"/>
        <end position="222"/>
    </location>
</feature>
<sequence>MVGDAVNDKKLWPVSICSAASTAKRKTEAENQCLVVLTPRTPKSLRKKASVPDKLNAEEGLEIREAYRDLQVLLKSAREKADANIALTRVPESEMDAEQKRVAQKIKCFEEMEREKERTEREKVKLSGASVTPRTMGSRSASASSNGAHTLAKKPSDEPPLPVMPVMIPNSETHQKLAQEFLQKEVQEAHKRQERRERQERVVQDSSALLQEYKERDSISQKTEEALSKLASLKQKLASADIAGATLGNKKTNASNDGIKGDQPETPINSHGVESGAHAREESQSSLAKQVNSHWDDMLREYDALNAWKVNPYEPVSGEVAQVSADPSTTAGPSKRQVSASRPLPPTPKEIEEFDRKYGFKRTASGNHSKSSSTPSDITPLDIDNAIPFIDLNGPDSSGAQKSIPVAGASKSDSAEVRKPITAADAPASYIFPDGTSVGQSVHTSKGQGSDDDPRSDSKCDNKPRYSPPKSYVRGEPVQTPGSYTYHGKLEGGPKAAASQKQIKSYVRGEPLEHGDWRKYHGKAKGGPEGAASQKPGGPTDDPKSYVRGEPLEHGDQRRYHGKEVGGPDGALSQKPSSVKPYVRGEPREDGDLRRYHGKIAGGPGGALSQKPAKVDRRPKASEWFDAPASDTDSVLGVSNGRPNGLPDRIGIQSRSGKFLPVKAYLNATANSSSSEEPKEALAITDIIKRLRESNADQSEPENSIHEPGSQLNSYGIHCNMSTSKSAHAVVDSPHGVELGVQDAEDSSSAIDFEIDRFLGPKSADGDRGVFASPSTATVVHKPKPEPVADDDMDWVTVDHEGDDGAVNGQAMDIEMSQGVTNDIEGNGVSLGATNEIADNGFLMPPMGPYGTLGAGAAGSGNTVVYSPLTTDTQKQLPELGKATPYVEPQSRKRKFCDVHGKPVLLAKDDTIVNHGGGIITVHPMCRQAVALPEDNVAIGDGKLSESNPMSRQLFGNPGDSKVSHDEKPFNSNSPSQHHIATPRAGAESELKVSSFSSQATIPYDYDGDHEEKGTENGGKSKKKAALVEGAKKVLGIFKKSQSDVSTSSNSAGLFPENLNNPKGNITIDADDKEALLAFQYDDANEGAAPVFGGPKRQSEASSKPSEAPSDAPSKKSDFSFKNLVKIVKHKSPKEVGEPHPGHHFSVPDSTSPTGTDNFAFEGVVKVPDPVGPPPDLDGDLGGDNANLATLFPYGTFHSMPGIIPAINSHPSQIMVNATGNLAKVAPQEPSSTNPFASLIGTHMWPDPADAQESRLRMYHHSQVQQELRQAFKDRDLGQTAADVARQYLANSKEVGMWKNPEKMGADEWRVLFATAWLNRCESYGW</sequence>
<dbReference type="Proteomes" id="UP000799640">
    <property type="component" value="Unassembled WGS sequence"/>
</dbReference>
<feature type="compositionally biased region" description="Basic and acidic residues" evidence="1">
    <location>
        <begin position="583"/>
        <end position="595"/>
    </location>
</feature>
<evidence type="ECO:0000256" key="1">
    <source>
        <dbReference type="SAM" id="MobiDB-lite"/>
    </source>
</evidence>
<feature type="compositionally biased region" description="Basic and acidic residues" evidence="1">
    <location>
        <begin position="613"/>
        <end position="623"/>
    </location>
</feature>
<feature type="region of interest" description="Disordered" evidence="1">
    <location>
        <begin position="694"/>
        <end position="713"/>
    </location>
</feature>
<accession>A0A6G1I915</accession>
<feature type="compositionally biased region" description="Basic and acidic residues" evidence="1">
    <location>
        <begin position="113"/>
        <end position="125"/>
    </location>
</feature>
<feature type="compositionally biased region" description="Basic and acidic residues" evidence="1">
    <location>
        <begin position="541"/>
        <end position="566"/>
    </location>
</feature>
<proteinExistence type="predicted"/>
<evidence type="ECO:0000313" key="3">
    <source>
        <dbReference type="Proteomes" id="UP000799640"/>
    </source>
</evidence>
<feature type="region of interest" description="Disordered" evidence="1">
    <location>
        <begin position="242"/>
        <end position="292"/>
    </location>
</feature>
<name>A0A6G1I915_9PEZI</name>
<feature type="region of interest" description="Disordered" evidence="1">
    <location>
        <begin position="1087"/>
        <end position="1117"/>
    </location>
</feature>
<feature type="compositionally biased region" description="Polar residues" evidence="1">
    <location>
        <begin position="325"/>
        <end position="340"/>
    </location>
</feature>
<feature type="compositionally biased region" description="Polar residues" evidence="1">
    <location>
        <begin position="364"/>
        <end position="377"/>
    </location>
</feature>
<feature type="compositionally biased region" description="Basic and acidic residues" evidence="1">
    <location>
        <begin position="452"/>
        <end position="464"/>
    </location>
</feature>
<feature type="region of interest" description="Disordered" evidence="1">
    <location>
        <begin position="113"/>
        <end position="162"/>
    </location>
</feature>
<reference evidence="2" key="1">
    <citation type="journal article" date="2020" name="Stud. Mycol.">
        <title>101 Dothideomycetes genomes: a test case for predicting lifestyles and emergence of pathogens.</title>
        <authorList>
            <person name="Haridas S."/>
            <person name="Albert R."/>
            <person name="Binder M."/>
            <person name="Bloem J."/>
            <person name="Labutti K."/>
            <person name="Salamov A."/>
            <person name="Andreopoulos B."/>
            <person name="Baker S."/>
            <person name="Barry K."/>
            <person name="Bills G."/>
            <person name="Bluhm B."/>
            <person name="Cannon C."/>
            <person name="Castanera R."/>
            <person name="Culley D."/>
            <person name="Daum C."/>
            <person name="Ezra D."/>
            <person name="Gonzalez J."/>
            <person name="Henrissat B."/>
            <person name="Kuo A."/>
            <person name="Liang C."/>
            <person name="Lipzen A."/>
            <person name="Lutzoni F."/>
            <person name="Magnuson J."/>
            <person name="Mondo S."/>
            <person name="Nolan M."/>
            <person name="Ohm R."/>
            <person name="Pangilinan J."/>
            <person name="Park H.-J."/>
            <person name="Ramirez L."/>
            <person name="Alfaro M."/>
            <person name="Sun H."/>
            <person name="Tritt A."/>
            <person name="Yoshinaga Y."/>
            <person name="Zwiers L.-H."/>
            <person name="Turgeon B."/>
            <person name="Goodwin S."/>
            <person name="Spatafora J."/>
            <person name="Crous P."/>
            <person name="Grigoriev I."/>
        </authorList>
    </citation>
    <scope>NUCLEOTIDE SEQUENCE</scope>
    <source>
        <strain evidence="2">CBS 262.69</strain>
    </source>
</reference>
<feature type="region of interest" description="Disordered" evidence="1">
    <location>
        <begin position="1133"/>
        <end position="1152"/>
    </location>
</feature>
<feature type="compositionally biased region" description="Basic and acidic residues" evidence="1">
    <location>
        <begin position="510"/>
        <end position="519"/>
    </location>
</feature>